<feature type="domain" description="Nucleotidyl transferase" evidence="1">
    <location>
        <begin position="11"/>
        <end position="245"/>
    </location>
</feature>
<dbReference type="Gene3D" id="2.160.10.10">
    <property type="entry name" value="Hexapeptide repeat proteins"/>
    <property type="match status" value="1"/>
</dbReference>
<dbReference type="InterPro" id="IPR056818">
    <property type="entry name" value="GlmU/GlgC-like_hexapep"/>
</dbReference>
<dbReference type="Pfam" id="PF24894">
    <property type="entry name" value="Hexapep_GlmU"/>
    <property type="match status" value="1"/>
</dbReference>
<keyword evidence="4" id="KW-1185">Reference proteome</keyword>
<dbReference type="InterPro" id="IPR029044">
    <property type="entry name" value="Nucleotide-diphossugar_trans"/>
</dbReference>
<dbReference type="RefSeq" id="WP_068123156.1">
    <property type="nucleotide sequence ID" value="NZ_CCXJ01000626.1"/>
</dbReference>
<feature type="domain" description="Glucose-1-phosphate adenylyltransferase/Bifunctional protein GlmU-like C-terminal hexapeptide" evidence="2">
    <location>
        <begin position="279"/>
        <end position="343"/>
    </location>
</feature>
<sequence>METTRNSGFEAVIVAGGFGTRLLPLTKHRPKHLLEVAGVPFLEHQIARLAQAGADHVVLATSYHADLFEPILGDGSRWGLRLSYVLEDEPLGTGGAIRNVAAALRPDPDAPIVILNGDVLSGHDLGGQLADFARPRDGRPVEVSLHLVEVTDARAFGCVPTDGAGRVTAFVEKSDDPVTNQVNAGCYVFRRAVIDTIPAGRVVSVERETFPGLVADGHVVVGFVETAYWRDVGTPEALVAASAELVRGVGTSPATPSSDGDRWVATDADVAGDAVVDGGSTVCGGARVGAGALVRGTVLMPGAVVEDGAQLTDAVVGPGARVGAGARLDRVTVGDGVEVPADARREAGSRLE</sequence>
<dbReference type="SUPFAM" id="SSF53448">
    <property type="entry name" value="Nucleotide-diphospho-sugar transferases"/>
    <property type="match status" value="1"/>
</dbReference>
<evidence type="ECO:0000313" key="4">
    <source>
        <dbReference type="Proteomes" id="UP001240447"/>
    </source>
</evidence>
<evidence type="ECO:0000313" key="3">
    <source>
        <dbReference type="EMBL" id="MDP9824192.1"/>
    </source>
</evidence>
<dbReference type="GO" id="GO:0004475">
    <property type="term" value="F:mannose-1-phosphate guanylyltransferase (GTP) activity"/>
    <property type="evidence" value="ECO:0007669"/>
    <property type="project" value="UniProtKB-EC"/>
</dbReference>
<accession>A0ABT9NV78</accession>
<evidence type="ECO:0000259" key="1">
    <source>
        <dbReference type="Pfam" id="PF00483"/>
    </source>
</evidence>
<dbReference type="PANTHER" id="PTHR22572">
    <property type="entry name" value="SUGAR-1-PHOSPHATE GUANYL TRANSFERASE"/>
    <property type="match status" value="1"/>
</dbReference>
<dbReference type="InterPro" id="IPR005835">
    <property type="entry name" value="NTP_transferase_dom"/>
</dbReference>
<evidence type="ECO:0000259" key="2">
    <source>
        <dbReference type="Pfam" id="PF24894"/>
    </source>
</evidence>
<dbReference type="CDD" id="cd04181">
    <property type="entry name" value="NTP_transferase"/>
    <property type="match status" value="1"/>
</dbReference>
<reference evidence="3 4" key="1">
    <citation type="submission" date="2023-07" db="EMBL/GenBank/DDBJ databases">
        <title>Sequencing the genomes of 1000 actinobacteria strains.</title>
        <authorList>
            <person name="Klenk H.-P."/>
        </authorList>
    </citation>
    <scope>NUCLEOTIDE SEQUENCE [LARGE SCALE GENOMIC DNA]</scope>
    <source>
        <strain evidence="3 4">GD13</strain>
    </source>
</reference>
<organism evidence="3 4">
    <name type="scientific">Nocardioides massiliensis</name>
    <dbReference type="NCBI Taxonomy" id="1325935"/>
    <lineage>
        <taxon>Bacteria</taxon>
        <taxon>Bacillati</taxon>
        <taxon>Actinomycetota</taxon>
        <taxon>Actinomycetes</taxon>
        <taxon>Propionibacteriales</taxon>
        <taxon>Nocardioidaceae</taxon>
        <taxon>Nocardioides</taxon>
    </lineage>
</organism>
<proteinExistence type="predicted"/>
<dbReference type="EC" id="2.7.7.13" evidence="3"/>
<comment type="caution">
    <text evidence="3">The sequence shown here is derived from an EMBL/GenBank/DDBJ whole genome shotgun (WGS) entry which is preliminary data.</text>
</comment>
<name>A0ABT9NV78_9ACTN</name>
<gene>
    <name evidence="3" type="ORF">J2S59_004001</name>
</gene>
<dbReference type="Proteomes" id="UP001240447">
    <property type="component" value="Unassembled WGS sequence"/>
</dbReference>
<dbReference type="EMBL" id="JAUSQM010000001">
    <property type="protein sequence ID" value="MDP9824192.1"/>
    <property type="molecule type" value="Genomic_DNA"/>
</dbReference>
<protein>
    <submittedName>
        <fullName evidence="3">Mannose-1-phosphate guanylyltransferase</fullName>
        <ecNumber evidence="3">2.7.7.13</ecNumber>
    </submittedName>
</protein>
<dbReference type="Gene3D" id="3.90.550.10">
    <property type="entry name" value="Spore Coat Polysaccharide Biosynthesis Protein SpsA, Chain A"/>
    <property type="match status" value="1"/>
</dbReference>
<dbReference type="Pfam" id="PF00483">
    <property type="entry name" value="NTP_transferase"/>
    <property type="match status" value="1"/>
</dbReference>
<keyword evidence="3" id="KW-0808">Transferase</keyword>
<keyword evidence="3" id="KW-0548">Nucleotidyltransferase</keyword>
<dbReference type="InterPro" id="IPR050486">
    <property type="entry name" value="Mannose-1P_guanyltransferase"/>
</dbReference>